<keyword evidence="1" id="KW-0732">Signal</keyword>
<sequence length="148" mass="16487">MALLICMSICCTSRMMPSCIVTQMGSNVVSLSPSSAEFPEQWFNQLSMGVIVSFQEFRSLFLHQFSSSRKHKKTKLNLFVVRQKDGESLKEYLQKIQRRGSRSPLATQEVKASAFSQGLLDGDFFKSLAKKPASKIDALLIGVVNTST</sequence>
<proteinExistence type="predicted"/>
<evidence type="ECO:0000259" key="2">
    <source>
        <dbReference type="Pfam" id="PF03732"/>
    </source>
</evidence>
<organism evidence="3">
    <name type="scientific">Sesamum latifolium</name>
    <dbReference type="NCBI Taxonomy" id="2727402"/>
    <lineage>
        <taxon>Eukaryota</taxon>
        <taxon>Viridiplantae</taxon>
        <taxon>Streptophyta</taxon>
        <taxon>Embryophyta</taxon>
        <taxon>Tracheophyta</taxon>
        <taxon>Spermatophyta</taxon>
        <taxon>Magnoliopsida</taxon>
        <taxon>eudicotyledons</taxon>
        <taxon>Gunneridae</taxon>
        <taxon>Pentapetalae</taxon>
        <taxon>asterids</taxon>
        <taxon>lamiids</taxon>
        <taxon>Lamiales</taxon>
        <taxon>Pedaliaceae</taxon>
        <taxon>Sesamum</taxon>
    </lineage>
</organism>
<accession>A0AAW2WIS7</accession>
<dbReference type="AlphaFoldDB" id="A0AAW2WIS7"/>
<evidence type="ECO:0000256" key="1">
    <source>
        <dbReference type="SAM" id="SignalP"/>
    </source>
</evidence>
<dbReference type="Pfam" id="PF03732">
    <property type="entry name" value="Retrotrans_gag"/>
    <property type="match status" value="1"/>
</dbReference>
<reference evidence="3" key="2">
    <citation type="journal article" date="2024" name="Plant">
        <title>Genomic evolution and insights into agronomic trait innovations of Sesamum species.</title>
        <authorList>
            <person name="Miao H."/>
            <person name="Wang L."/>
            <person name="Qu L."/>
            <person name="Liu H."/>
            <person name="Sun Y."/>
            <person name="Le M."/>
            <person name="Wang Q."/>
            <person name="Wei S."/>
            <person name="Zheng Y."/>
            <person name="Lin W."/>
            <person name="Duan Y."/>
            <person name="Cao H."/>
            <person name="Xiong S."/>
            <person name="Wang X."/>
            <person name="Wei L."/>
            <person name="Li C."/>
            <person name="Ma Q."/>
            <person name="Ju M."/>
            <person name="Zhao R."/>
            <person name="Li G."/>
            <person name="Mu C."/>
            <person name="Tian Q."/>
            <person name="Mei H."/>
            <person name="Zhang T."/>
            <person name="Gao T."/>
            <person name="Zhang H."/>
        </authorList>
    </citation>
    <scope>NUCLEOTIDE SEQUENCE</scope>
    <source>
        <strain evidence="3">KEN1</strain>
    </source>
</reference>
<dbReference type="PANTHER" id="PTHR33223:SF10">
    <property type="entry name" value="AMINOTRANSFERASE-LIKE PLANT MOBILE DOMAIN-CONTAINING PROTEIN"/>
    <property type="match status" value="1"/>
</dbReference>
<evidence type="ECO:0000313" key="3">
    <source>
        <dbReference type="EMBL" id="KAL0440566.1"/>
    </source>
</evidence>
<comment type="caution">
    <text evidence="3">The sequence shown here is derived from an EMBL/GenBank/DDBJ whole genome shotgun (WGS) entry which is preliminary data.</text>
</comment>
<feature type="domain" description="Retrotransposon gag" evidence="2">
    <location>
        <begin position="40"/>
        <end position="120"/>
    </location>
</feature>
<feature type="chain" id="PRO_5043834077" description="Retrotransposon gag domain-containing protein" evidence="1">
    <location>
        <begin position="18"/>
        <end position="148"/>
    </location>
</feature>
<name>A0AAW2WIS7_9LAMI</name>
<dbReference type="PANTHER" id="PTHR33223">
    <property type="entry name" value="CCHC-TYPE DOMAIN-CONTAINING PROTEIN"/>
    <property type="match status" value="1"/>
</dbReference>
<protein>
    <recommendedName>
        <fullName evidence="2">Retrotransposon gag domain-containing protein</fullName>
    </recommendedName>
</protein>
<gene>
    <name evidence="3" type="ORF">Slati_2539600</name>
</gene>
<reference evidence="3" key="1">
    <citation type="submission" date="2020-06" db="EMBL/GenBank/DDBJ databases">
        <authorList>
            <person name="Li T."/>
            <person name="Hu X."/>
            <person name="Zhang T."/>
            <person name="Song X."/>
            <person name="Zhang H."/>
            <person name="Dai N."/>
            <person name="Sheng W."/>
            <person name="Hou X."/>
            <person name="Wei L."/>
        </authorList>
    </citation>
    <scope>NUCLEOTIDE SEQUENCE</scope>
    <source>
        <strain evidence="3">KEN1</strain>
        <tissue evidence="3">Leaf</tissue>
    </source>
</reference>
<feature type="signal peptide" evidence="1">
    <location>
        <begin position="1"/>
        <end position="17"/>
    </location>
</feature>
<dbReference type="EMBL" id="JACGWN010000008">
    <property type="protein sequence ID" value="KAL0440566.1"/>
    <property type="molecule type" value="Genomic_DNA"/>
</dbReference>
<dbReference type="InterPro" id="IPR005162">
    <property type="entry name" value="Retrotrans_gag_dom"/>
</dbReference>